<dbReference type="Proteomes" id="UP000663852">
    <property type="component" value="Unassembled WGS sequence"/>
</dbReference>
<keyword evidence="1" id="KW-0472">Membrane</keyword>
<accession>A0A815DT78</accession>
<dbReference type="EMBL" id="CAJNOJ010000217">
    <property type="protein sequence ID" value="CAF1301949.1"/>
    <property type="molecule type" value="Genomic_DNA"/>
</dbReference>
<reference evidence="2" key="1">
    <citation type="submission" date="2021-02" db="EMBL/GenBank/DDBJ databases">
        <authorList>
            <person name="Nowell W R."/>
        </authorList>
    </citation>
    <scope>NUCLEOTIDE SEQUENCE</scope>
</reference>
<dbReference type="AlphaFoldDB" id="A0A815DT78"/>
<evidence type="ECO:0000256" key="1">
    <source>
        <dbReference type="SAM" id="Phobius"/>
    </source>
</evidence>
<proteinExistence type="predicted"/>
<evidence type="ECO:0000313" key="2">
    <source>
        <dbReference type="EMBL" id="CAF1301949.1"/>
    </source>
</evidence>
<dbReference type="OrthoDB" id="10378258at2759"/>
<gene>
    <name evidence="2" type="ORF">EDS130_LOCUS30655</name>
</gene>
<keyword evidence="1" id="KW-0812">Transmembrane</keyword>
<comment type="caution">
    <text evidence="2">The sequence shown here is derived from an EMBL/GenBank/DDBJ whole genome shotgun (WGS) entry which is preliminary data.</text>
</comment>
<keyword evidence="1" id="KW-1133">Transmembrane helix</keyword>
<sequence length="183" mass="20001">MMQLQHIGYPQIPPVDQFVPIGAEPIKEAPPRRRWATFLAIGLLALGLFLLAATIVLALIPIYTSKQTQPATIRTLTSPFTLPISSNTILTASTFNTAQLAYLQSIFQQRLDSNRKTSGSTITVNSASALVKSKRRKRQTAGSITGTYTITYPSTILVTSFNTLNSFTLSNDQLTQLQNLQSG</sequence>
<organism evidence="2 3">
    <name type="scientific">Adineta ricciae</name>
    <name type="common">Rotifer</name>
    <dbReference type="NCBI Taxonomy" id="249248"/>
    <lineage>
        <taxon>Eukaryota</taxon>
        <taxon>Metazoa</taxon>
        <taxon>Spiralia</taxon>
        <taxon>Gnathifera</taxon>
        <taxon>Rotifera</taxon>
        <taxon>Eurotatoria</taxon>
        <taxon>Bdelloidea</taxon>
        <taxon>Adinetida</taxon>
        <taxon>Adinetidae</taxon>
        <taxon>Adineta</taxon>
    </lineage>
</organism>
<feature type="transmembrane region" description="Helical" evidence="1">
    <location>
        <begin position="35"/>
        <end position="63"/>
    </location>
</feature>
<name>A0A815DT78_ADIRI</name>
<protein>
    <submittedName>
        <fullName evidence="2">Uncharacterized protein</fullName>
    </submittedName>
</protein>
<evidence type="ECO:0000313" key="3">
    <source>
        <dbReference type="Proteomes" id="UP000663852"/>
    </source>
</evidence>